<sequence>MVNFQGFSLFEVLVALVLISCASLGFLTRQWQSQQFLNQSVEQAMLSLQVSNQLERVYPTCERNMA</sequence>
<gene>
    <name evidence="2" type="ORF">ACFORL_02345</name>
</gene>
<keyword evidence="1" id="KW-0472">Membrane</keyword>
<keyword evidence="1" id="KW-0812">Transmembrane</keyword>
<comment type="caution">
    <text evidence="2">The sequence shown here is derived from an EMBL/GenBank/DDBJ whole genome shotgun (WGS) entry which is preliminary data.</text>
</comment>
<dbReference type="NCBIfam" id="TIGR02532">
    <property type="entry name" value="IV_pilin_GFxxxE"/>
    <property type="match status" value="1"/>
</dbReference>
<dbReference type="InterPro" id="IPR012902">
    <property type="entry name" value="N_methyl_site"/>
</dbReference>
<feature type="transmembrane region" description="Helical" evidence="1">
    <location>
        <begin position="6"/>
        <end position="27"/>
    </location>
</feature>
<name>A0ABV8CD85_9GAMM</name>
<organism evidence="2 3">
    <name type="scientific">Legionella dresdenensis</name>
    <dbReference type="NCBI Taxonomy" id="450200"/>
    <lineage>
        <taxon>Bacteria</taxon>
        <taxon>Pseudomonadati</taxon>
        <taxon>Pseudomonadota</taxon>
        <taxon>Gammaproteobacteria</taxon>
        <taxon>Legionellales</taxon>
        <taxon>Legionellaceae</taxon>
        <taxon>Legionella</taxon>
    </lineage>
</organism>
<dbReference type="EMBL" id="JBHSAB010000001">
    <property type="protein sequence ID" value="MFC3907921.1"/>
    <property type="molecule type" value="Genomic_DNA"/>
</dbReference>
<protein>
    <submittedName>
        <fullName evidence="2">Prepilin-type N-terminal cleavage/methylation domain-containing protein</fullName>
    </submittedName>
</protein>
<evidence type="ECO:0000313" key="3">
    <source>
        <dbReference type="Proteomes" id="UP001595758"/>
    </source>
</evidence>
<evidence type="ECO:0000313" key="2">
    <source>
        <dbReference type="EMBL" id="MFC3907921.1"/>
    </source>
</evidence>
<dbReference type="Proteomes" id="UP001595758">
    <property type="component" value="Unassembled WGS sequence"/>
</dbReference>
<accession>A0ABV8CD85</accession>
<evidence type="ECO:0000256" key="1">
    <source>
        <dbReference type="SAM" id="Phobius"/>
    </source>
</evidence>
<keyword evidence="3" id="KW-1185">Reference proteome</keyword>
<dbReference type="Pfam" id="PF07963">
    <property type="entry name" value="N_methyl"/>
    <property type="match status" value="1"/>
</dbReference>
<reference evidence="3" key="1">
    <citation type="journal article" date="2019" name="Int. J. Syst. Evol. Microbiol.">
        <title>The Global Catalogue of Microorganisms (GCM) 10K type strain sequencing project: providing services to taxonomists for standard genome sequencing and annotation.</title>
        <authorList>
            <consortium name="The Broad Institute Genomics Platform"/>
            <consortium name="The Broad Institute Genome Sequencing Center for Infectious Disease"/>
            <person name="Wu L."/>
            <person name="Ma J."/>
        </authorList>
    </citation>
    <scope>NUCLEOTIDE SEQUENCE [LARGE SCALE GENOMIC DNA]</scope>
    <source>
        <strain evidence="3">CCUG 59858</strain>
    </source>
</reference>
<proteinExistence type="predicted"/>
<dbReference type="RefSeq" id="WP_382340702.1">
    <property type="nucleotide sequence ID" value="NZ_JBHSAB010000001.1"/>
</dbReference>
<keyword evidence="1" id="KW-1133">Transmembrane helix</keyword>